<comment type="subcellular location">
    <subcellularLocation>
        <location evidence="1">Membrane</location>
        <topology evidence="1">Multi-pass membrane protein</topology>
    </subcellularLocation>
</comment>
<dbReference type="InterPro" id="IPR004254">
    <property type="entry name" value="AdipoR/HlyIII-related"/>
</dbReference>
<organism evidence="9 10">
    <name type="scientific">Entomortierella parvispora</name>
    <dbReference type="NCBI Taxonomy" id="205924"/>
    <lineage>
        <taxon>Eukaryota</taxon>
        <taxon>Fungi</taxon>
        <taxon>Fungi incertae sedis</taxon>
        <taxon>Mucoromycota</taxon>
        <taxon>Mortierellomycotina</taxon>
        <taxon>Mortierellomycetes</taxon>
        <taxon>Mortierellales</taxon>
        <taxon>Mortierellaceae</taxon>
        <taxon>Entomortierella</taxon>
    </lineage>
</organism>
<feature type="binding site" evidence="6">
    <location>
        <position position="378"/>
    </location>
    <ligand>
        <name>Zn(2+)</name>
        <dbReference type="ChEBI" id="CHEBI:29105"/>
    </ligand>
</feature>
<keyword evidence="6" id="KW-0479">Metal-binding</keyword>
<feature type="binding site" evidence="6">
    <location>
        <position position="382"/>
    </location>
    <ligand>
        <name>Zn(2+)</name>
        <dbReference type="ChEBI" id="CHEBI:29105"/>
    </ligand>
</feature>
<evidence type="ECO:0000256" key="8">
    <source>
        <dbReference type="SAM" id="Phobius"/>
    </source>
</evidence>
<dbReference type="EMBL" id="BQFW01000008">
    <property type="protein sequence ID" value="GJJ73392.1"/>
    <property type="molecule type" value="Genomic_DNA"/>
</dbReference>
<evidence type="ECO:0000313" key="10">
    <source>
        <dbReference type="Proteomes" id="UP000827284"/>
    </source>
</evidence>
<dbReference type="Pfam" id="PF03006">
    <property type="entry name" value="HlyIII"/>
    <property type="match status" value="1"/>
</dbReference>
<dbReference type="GO" id="GO:0006882">
    <property type="term" value="P:intracellular zinc ion homeostasis"/>
    <property type="evidence" value="ECO:0007669"/>
    <property type="project" value="TreeGrafter"/>
</dbReference>
<sequence>MKPSTSPAPSRLSSSTVVSKTTAHDLPHTGSSLHHHDHKNFSSADQETVKMPDDDYTHDRKESHERGDDNPSEPIRIFTLTASDSNHTHQDDEYSEKRSSLHSHRHHHQHSDGEDPYCKQLPDETGGQSNLGRLCSWADLPPWMKDNPAILTGYRRPTFSYRQALISLGYLHNESVNIWSHLLGAVAFLIVAPISYFKIIGVMETIHWTDIAVFYAFLAGAIICLSMSASFHTFCCHSEGVSSQWNRCDYVGIVFLIVGSFYPAIFYAFYCHQTFQIMYIAMISTFGAATIVVVLRPKFRTPQFRWVRSGLFLAMGLSGLFPVVHGIILYGFAMAQRAIALNYMFCMGAAYVLGALIYGSRVPECWFPGKFDNFAASHQIFHICVLIGCAVHFLGVTKAMAFWHNIDHSCTIPLDQIRSQFVS</sequence>
<comment type="caution">
    <text evidence="9">The sequence shown here is derived from an EMBL/GenBank/DDBJ whole genome shotgun (WGS) entry which is preliminary data.</text>
</comment>
<feature type="region of interest" description="Disordered" evidence="7">
    <location>
        <begin position="1"/>
        <end position="123"/>
    </location>
</feature>
<keyword evidence="4 8" id="KW-1133">Transmembrane helix</keyword>
<dbReference type="Proteomes" id="UP000827284">
    <property type="component" value="Unassembled WGS sequence"/>
</dbReference>
<feature type="transmembrane region" description="Helical" evidence="8">
    <location>
        <begin position="277"/>
        <end position="299"/>
    </location>
</feature>
<dbReference type="OrthoDB" id="529367at2759"/>
<evidence type="ECO:0000256" key="1">
    <source>
        <dbReference type="ARBA" id="ARBA00004141"/>
    </source>
</evidence>
<feature type="transmembrane region" description="Helical" evidence="8">
    <location>
        <begin position="250"/>
        <end position="270"/>
    </location>
</feature>
<evidence type="ECO:0000256" key="2">
    <source>
        <dbReference type="ARBA" id="ARBA00007018"/>
    </source>
</evidence>
<comment type="similarity">
    <text evidence="2">Belongs to the ADIPOR family.</text>
</comment>
<protein>
    <submittedName>
        <fullName evidence="9">Adiponectin receptor</fullName>
    </submittedName>
</protein>
<keyword evidence="6" id="KW-0862">Zinc</keyword>
<dbReference type="GO" id="GO:0038023">
    <property type="term" value="F:signaling receptor activity"/>
    <property type="evidence" value="ECO:0007669"/>
    <property type="project" value="TreeGrafter"/>
</dbReference>
<evidence type="ECO:0000256" key="3">
    <source>
        <dbReference type="ARBA" id="ARBA00022692"/>
    </source>
</evidence>
<feature type="compositionally biased region" description="Basic and acidic residues" evidence="7">
    <location>
        <begin position="47"/>
        <end position="69"/>
    </location>
</feature>
<feature type="compositionally biased region" description="Basic and acidic residues" evidence="7">
    <location>
        <begin position="86"/>
        <end position="99"/>
    </location>
</feature>
<evidence type="ECO:0000256" key="5">
    <source>
        <dbReference type="ARBA" id="ARBA00023136"/>
    </source>
</evidence>
<keyword evidence="5 8" id="KW-0472">Membrane</keyword>
<dbReference type="GO" id="GO:0016020">
    <property type="term" value="C:membrane"/>
    <property type="evidence" value="ECO:0007669"/>
    <property type="project" value="UniProtKB-SubCell"/>
</dbReference>
<name>A0A9P3HB29_9FUNG</name>
<dbReference type="GO" id="GO:0046872">
    <property type="term" value="F:metal ion binding"/>
    <property type="evidence" value="ECO:0007669"/>
    <property type="project" value="UniProtKB-KW"/>
</dbReference>
<accession>A0A9P3HB29</accession>
<dbReference type="PANTHER" id="PTHR20855:SF52">
    <property type="entry name" value="ADIPONECTIN RECEPTOR PROTEIN"/>
    <property type="match status" value="1"/>
</dbReference>
<feature type="transmembrane region" description="Helical" evidence="8">
    <location>
        <begin position="379"/>
        <end position="396"/>
    </location>
</feature>
<keyword evidence="3 8" id="KW-0812">Transmembrane</keyword>
<evidence type="ECO:0000313" key="9">
    <source>
        <dbReference type="EMBL" id="GJJ73392.1"/>
    </source>
</evidence>
<feature type="transmembrane region" description="Helical" evidence="8">
    <location>
        <begin position="311"/>
        <end position="333"/>
    </location>
</feature>
<feature type="binding site" evidence="6">
    <location>
        <position position="232"/>
    </location>
    <ligand>
        <name>Zn(2+)</name>
        <dbReference type="ChEBI" id="CHEBI:29105"/>
    </ligand>
</feature>
<dbReference type="PANTHER" id="PTHR20855">
    <property type="entry name" value="ADIPOR/PROGESTIN RECEPTOR-RELATED"/>
    <property type="match status" value="1"/>
</dbReference>
<evidence type="ECO:0000256" key="7">
    <source>
        <dbReference type="SAM" id="MobiDB-lite"/>
    </source>
</evidence>
<dbReference type="AlphaFoldDB" id="A0A9P3HB29"/>
<feature type="compositionally biased region" description="Low complexity" evidence="7">
    <location>
        <begin position="1"/>
        <end position="15"/>
    </location>
</feature>
<evidence type="ECO:0000256" key="6">
    <source>
        <dbReference type="PIRSR" id="PIRSR604254-1"/>
    </source>
</evidence>
<reference evidence="9" key="2">
    <citation type="journal article" date="2022" name="Microbiol. Resour. Announc.">
        <title>Whole-Genome Sequence of Entomortierella parvispora E1425, a Mucoromycotan Fungus Associated with Burkholderiaceae-Related Endosymbiotic Bacteria.</title>
        <authorList>
            <person name="Herlambang A."/>
            <person name="Guo Y."/>
            <person name="Takashima Y."/>
            <person name="Narisawa K."/>
            <person name="Ohta H."/>
            <person name="Nishizawa T."/>
        </authorList>
    </citation>
    <scope>NUCLEOTIDE SEQUENCE</scope>
    <source>
        <strain evidence="9">E1425</strain>
    </source>
</reference>
<feature type="transmembrane region" description="Helical" evidence="8">
    <location>
        <begin position="211"/>
        <end position="230"/>
    </location>
</feature>
<reference evidence="9" key="1">
    <citation type="submission" date="2021-11" db="EMBL/GenBank/DDBJ databases">
        <authorList>
            <person name="Herlambang A."/>
            <person name="Guo Y."/>
            <person name="Takashima Y."/>
            <person name="Nishizawa T."/>
        </authorList>
    </citation>
    <scope>NUCLEOTIDE SEQUENCE</scope>
    <source>
        <strain evidence="9">E1425</strain>
    </source>
</reference>
<keyword evidence="9" id="KW-0675">Receptor</keyword>
<keyword evidence="10" id="KW-1185">Reference proteome</keyword>
<feature type="transmembrane region" description="Helical" evidence="8">
    <location>
        <begin position="178"/>
        <end position="199"/>
    </location>
</feature>
<gene>
    <name evidence="9" type="ORF">EMPS_05750</name>
</gene>
<proteinExistence type="inferred from homology"/>
<evidence type="ECO:0000256" key="4">
    <source>
        <dbReference type="ARBA" id="ARBA00022989"/>
    </source>
</evidence>
<feature type="transmembrane region" description="Helical" evidence="8">
    <location>
        <begin position="340"/>
        <end position="359"/>
    </location>
</feature>
<feature type="compositionally biased region" description="Basic residues" evidence="7">
    <location>
        <begin position="100"/>
        <end position="109"/>
    </location>
</feature>